<comment type="caution">
    <text evidence="2">The sequence shown here is derived from an EMBL/GenBank/DDBJ whole genome shotgun (WGS) entry which is preliminary data.</text>
</comment>
<reference evidence="2 3" key="1">
    <citation type="submission" date="2024-01" db="EMBL/GenBank/DDBJ databases">
        <authorList>
            <person name="Allen C."/>
            <person name="Tagirdzhanova G."/>
        </authorList>
    </citation>
    <scope>NUCLEOTIDE SEQUENCE [LARGE SCALE GENOMIC DNA]</scope>
    <source>
        <strain evidence="2 3">CBS 573.63</strain>
    </source>
</reference>
<feature type="region of interest" description="Disordered" evidence="1">
    <location>
        <begin position="70"/>
        <end position="113"/>
    </location>
</feature>
<dbReference type="Proteomes" id="UP001642501">
    <property type="component" value="Unassembled WGS sequence"/>
</dbReference>
<protein>
    <submittedName>
        <fullName evidence="2">Uncharacterized protein</fullName>
    </submittedName>
</protein>
<feature type="compositionally biased region" description="Basic and acidic residues" evidence="1">
    <location>
        <begin position="100"/>
        <end position="113"/>
    </location>
</feature>
<gene>
    <name evidence="2" type="ORF">SEPCBS57363_000378</name>
</gene>
<feature type="region of interest" description="Disordered" evidence="1">
    <location>
        <begin position="1"/>
        <end position="58"/>
    </location>
</feature>
<dbReference type="EMBL" id="CAWUOM010000003">
    <property type="protein sequence ID" value="CAK7263064.1"/>
    <property type="molecule type" value="Genomic_DNA"/>
</dbReference>
<organism evidence="2 3">
    <name type="scientific">Sporothrix epigloea</name>
    <dbReference type="NCBI Taxonomy" id="1892477"/>
    <lineage>
        <taxon>Eukaryota</taxon>
        <taxon>Fungi</taxon>
        <taxon>Dikarya</taxon>
        <taxon>Ascomycota</taxon>
        <taxon>Pezizomycotina</taxon>
        <taxon>Sordariomycetes</taxon>
        <taxon>Sordariomycetidae</taxon>
        <taxon>Ophiostomatales</taxon>
        <taxon>Ophiostomataceae</taxon>
        <taxon>Sporothrix</taxon>
    </lineage>
</organism>
<evidence type="ECO:0000256" key="1">
    <source>
        <dbReference type="SAM" id="MobiDB-lite"/>
    </source>
</evidence>
<proteinExistence type="predicted"/>
<evidence type="ECO:0000313" key="3">
    <source>
        <dbReference type="Proteomes" id="UP001642501"/>
    </source>
</evidence>
<keyword evidence="3" id="KW-1185">Reference proteome</keyword>
<name>A0ABP0D4B7_9PEZI</name>
<feature type="compositionally biased region" description="Low complexity" evidence="1">
    <location>
        <begin position="16"/>
        <end position="42"/>
    </location>
</feature>
<accession>A0ABP0D4B7</accession>
<evidence type="ECO:0000313" key="2">
    <source>
        <dbReference type="EMBL" id="CAK7263064.1"/>
    </source>
</evidence>
<feature type="compositionally biased region" description="Basic residues" evidence="1">
    <location>
        <begin position="306"/>
        <end position="326"/>
    </location>
</feature>
<feature type="region of interest" description="Disordered" evidence="1">
    <location>
        <begin position="295"/>
        <end position="326"/>
    </location>
</feature>
<sequence>MMNTRSRQSRSRRLARANGGAPAGKAGPSSGVVSGSPDPAGSLIKTEAAPPPVTIGAVHDAVAENSRVMMEQTRAPERSTAMARGNHHGHSPSSSSYSDTRSDPSSRYSHADLELDGPEMLKHSDSYRVRADWMFSFKLVFEAAPRRYKHQIMRVHYALSKLDPFLSEEFENYASTRPAEDGVRPTSSWRVFSLWFDTEVCDPVNLRLEASREYCNARQDPDQSPWAFAAKLETCEQRMAPLPDPFRADFFRYRLLPRLQEKLVRFENHGTLSRDVLVSKAQMLWDMEERNARNSNPDIDLSARASRNRRYARGRRRSRARRLGFA</sequence>